<evidence type="ECO:0000313" key="3">
    <source>
        <dbReference type="EMBL" id="GAA5529043.1"/>
    </source>
</evidence>
<evidence type="ECO:0000313" key="4">
    <source>
        <dbReference type="Proteomes" id="UP001428290"/>
    </source>
</evidence>
<dbReference type="PANTHER" id="PTHR37828">
    <property type="entry name" value="GSR2449 PROTEIN"/>
    <property type="match status" value="1"/>
</dbReference>
<dbReference type="Pfam" id="PF03795">
    <property type="entry name" value="YCII"/>
    <property type="match status" value="1"/>
</dbReference>
<evidence type="ECO:0000256" key="1">
    <source>
        <dbReference type="ARBA" id="ARBA00007689"/>
    </source>
</evidence>
<dbReference type="RefSeq" id="WP_345722662.1">
    <property type="nucleotide sequence ID" value="NZ_BAABRU010000009.1"/>
</dbReference>
<reference evidence="3 4" key="1">
    <citation type="submission" date="2024-02" db="EMBL/GenBank/DDBJ databases">
        <title>Herpetosiphon gulosus NBRC 112829.</title>
        <authorList>
            <person name="Ichikawa N."/>
            <person name="Katano-Makiyama Y."/>
            <person name="Hidaka K."/>
        </authorList>
    </citation>
    <scope>NUCLEOTIDE SEQUENCE [LARGE SCALE GENOMIC DNA]</scope>
    <source>
        <strain evidence="3 4">NBRC 112829</strain>
    </source>
</reference>
<dbReference type="PANTHER" id="PTHR37828:SF1">
    <property type="entry name" value="YCII-RELATED DOMAIN-CONTAINING PROTEIN"/>
    <property type="match status" value="1"/>
</dbReference>
<organism evidence="3 4">
    <name type="scientific">Herpetosiphon gulosus</name>
    <dbReference type="NCBI Taxonomy" id="1973496"/>
    <lineage>
        <taxon>Bacteria</taxon>
        <taxon>Bacillati</taxon>
        <taxon>Chloroflexota</taxon>
        <taxon>Chloroflexia</taxon>
        <taxon>Herpetosiphonales</taxon>
        <taxon>Herpetosiphonaceae</taxon>
        <taxon>Herpetosiphon</taxon>
    </lineage>
</organism>
<accession>A0ABP9X392</accession>
<dbReference type="EMBL" id="BAABRU010000009">
    <property type="protein sequence ID" value="GAA5529043.1"/>
    <property type="molecule type" value="Genomic_DNA"/>
</dbReference>
<dbReference type="Gene3D" id="3.30.70.1060">
    <property type="entry name" value="Dimeric alpha+beta barrel"/>
    <property type="match status" value="1"/>
</dbReference>
<protein>
    <recommendedName>
        <fullName evidence="2">YCII-related domain-containing protein</fullName>
    </recommendedName>
</protein>
<dbReference type="Proteomes" id="UP001428290">
    <property type="component" value="Unassembled WGS sequence"/>
</dbReference>
<name>A0ABP9X392_9CHLR</name>
<dbReference type="InterPro" id="IPR011008">
    <property type="entry name" value="Dimeric_a/b-barrel"/>
</dbReference>
<comment type="similarity">
    <text evidence="1">Belongs to the YciI family.</text>
</comment>
<keyword evidence="4" id="KW-1185">Reference proteome</keyword>
<sequence>MAHFMLEITYTVPLEQIETKLAEHRAFLQTGYDQGWLLCSGPQNPRIGGIVIARAPSLAALQALFANDPYQIANFADYRFVEFNPVKFQPWLEDWVNGSVE</sequence>
<dbReference type="InterPro" id="IPR005545">
    <property type="entry name" value="YCII"/>
</dbReference>
<comment type="caution">
    <text evidence="3">The sequence shown here is derived from an EMBL/GenBank/DDBJ whole genome shotgun (WGS) entry which is preliminary data.</text>
</comment>
<feature type="domain" description="YCII-related" evidence="2">
    <location>
        <begin position="9"/>
        <end position="84"/>
    </location>
</feature>
<gene>
    <name evidence="3" type="ORF">Hgul01_02846</name>
</gene>
<dbReference type="SUPFAM" id="SSF54909">
    <property type="entry name" value="Dimeric alpha+beta barrel"/>
    <property type="match status" value="1"/>
</dbReference>
<evidence type="ECO:0000259" key="2">
    <source>
        <dbReference type="Pfam" id="PF03795"/>
    </source>
</evidence>
<proteinExistence type="inferred from homology"/>